<proteinExistence type="predicted"/>
<gene>
    <name evidence="1" type="ORF">KIH39_15400</name>
</gene>
<dbReference type="EMBL" id="CP074694">
    <property type="protein sequence ID" value="QVL30238.1"/>
    <property type="molecule type" value="Genomic_DNA"/>
</dbReference>
<evidence type="ECO:0000313" key="2">
    <source>
        <dbReference type="Proteomes" id="UP000676194"/>
    </source>
</evidence>
<protein>
    <submittedName>
        <fullName evidence="1">Uncharacterized protein</fullName>
    </submittedName>
</protein>
<keyword evidence="2" id="KW-1185">Reference proteome</keyword>
<dbReference type="KEGG" id="tsph:KIH39_15400"/>
<reference evidence="1" key="1">
    <citation type="submission" date="2021-05" db="EMBL/GenBank/DDBJ databases">
        <title>Complete genome sequence of the cellulolytic planctomycete Telmatocola sphagniphila SP2T and characterization of the first cellulase from planctomycetes.</title>
        <authorList>
            <person name="Rakitin A.L."/>
            <person name="Beletsky A.V."/>
            <person name="Naumoff D.G."/>
            <person name="Kulichevskaya I.S."/>
            <person name="Mardanov A.V."/>
            <person name="Ravin N.V."/>
            <person name="Dedysh S.N."/>
        </authorList>
    </citation>
    <scope>NUCLEOTIDE SEQUENCE</scope>
    <source>
        <strain evidence="1">SP2T</strain>
    </source>
</reference>
<dbReference type="RefSeq" id="WP_213494115.1">
    <property type="nucleotide sequence ID" value="NZ_CP074694.1"/>
</dbReference>
<dbReference type="Proteomes" id="UP000676194">
    <property type="component" value="Chromosome"/>
</dbReference>
<accession>A0A8E6B1Q3</accession>
<dbReference type="AlphaFoldDB" id="A0A8E6B1Q3"/>
<evidence type="ECO:0000313" key="1">
    <source>
        <dbReference type="EMBL" id="QVL30238.1"/>
    </source>
</evidence>
<name>A0A8E6B1Q3_9BACT</name>
<organism evidence="1 2">
    <name type="scientific">Telmatocola sphagniphila</name>
    <dbReference type="NCBI Taxonomy" id="1123043"/>
    <lineage>
        <taxon>Bacteria</taxon>
        <taxon>Pseudomonadati</taxon>
        <taxon>Planctomycetota</taxon>
        <taxon>Planctomycetia</taxon>
        <taxon>Gemmatales</taxon>
        <taxon>Gemmataceae</taxon>
    </lineage>
</organism>
<sequence>MLISNYFIFQQIWDLLERLQFVNKIDFLEYSSEDPKDVIKITHQWLMPVIQSLNPKNQKIIQNTFEYCLTTLKAPFGELRDSAANLDLYNNGKSEEFLKIVGESLYGLDFLNNIKPIAYTEVNDPLLARQIFLG</sequence>